<organism evidence="1 2">
    <name type="scientific">Smallanthus sonchifolius</name>
    <dbReference type="NCBI Taxonomy" id="185202"/>
    <lineage>
        <taxon>Eukaryota</taxon>
        <taxon>Viridiplantae</taxon>
        <taxon>Streptophyta</taxon>
        <taxon>Embryophyta</taxon>
        <taxon>Tracheophyta</taxon>
        <taxon>Spermatophyta</taxon>
        <taxon>Magnoliopsida</taxon>
        <taxon>eudicotyledons</taxon>
        <taxon>Gunneridae</taxon>
        <taxon>Pentapetalae</taxon>
        <taxon>asterids</taxon>
        <taxon>campanulids</taxon>
        <taxon>Asterales</taxon>
        <taxon>Asteraceae</taxon>
        <taxon>Asteroideae</taxon>
        <taxon>Heliantheae alliance</taxon>
        <taxon>Millerieae</taxon>
        <taxon>Smallanthus</taxon>
    </lineage>
</organism>
<evidence type="ECO:0000313" key="1">
    <source>
        <dbReference type="EMBL" id="KAI3711752.1"/>
    </source>
</evidence>
<gene>
    <name evidence="1" type="ORF">L1987_70296</name>
</gene>
<protein>
    <submittedName>
        <fullName evidence="1">Uncharacterized protein</fullName>
    </submittedName>
</protein>
<name>A0ACB9ANM7_9ASTR</name>
<reference evidence="2" key="1">
    <citation type="journal article" date="2022" name="Mol. Ecol. Resour.">
        <title>The genomes of chicory, endive, great burdock and yacon provide insights into Asteraceae palaeo-polyploidization history and plant inulin production.</title>
        <authorList>
            <person name="Fan W."/>
            <person name="Wang S."/>
            <person name="Wang H."/>
            <person name="Wang A."/>
            <person name="Jiang F."/>
            <person name="Liu H."/>
            <person name="Zhao H."/>
            <person name="Xu D."/>
            <person name="Zhang Y."/>
        </authorList>
    </citation>
    <scope>NUCLEOTIDE SEQUENCE [LARGE SCALE GENOMIC DNA]</scope>
    <source>
        <strain evidence="2">cv. Yunnan</strain>
    </source>
</reference>
<dbReference type="EMBL" id="CM042041">
    <property type="protein sequence ID" value="KAI3711752.1"/>
    <property type="molecule type" value="Genomic_DNA"/>
</dbReference>
<reference evidence="1 2" key="2">
    <citation type="journal article" date="2022" name="Mol. Ecol. Resour.">
        <title>The genomes of chicory, endive, great burdock and yacon provide insights into Asteraceae paleo-polyploidization history and plant inulin production.</title>
        <authorList>
            <person name="Fan W."/>
            <person name="Wang S."/>
            <person name="Wang H."/>
            <person name="Wang A."/>
            <person name="Jiang F."/>
            <person name="Liu H."/>
            <person name="Zhao H."/>
            <person name="Xu D."/>
            <person name="Zhang Y."/>
        </authorList>
    </citation>
    <scope>NUCLEOTIDE SEQUENCE [LARGE SCALE GENOMIC DNA]</scope>
    <source>
        <strain evidence="2">cv. Yunnan</strain>
        <tissue evidence="1">Leaves</tissue>
    </source>
</reference>
<dbReference type="Proteomes" id="UP001056120">
    <property type="component" value="Linkage Group LG24"/>
</dbReference>
<sequence length="92" mass="10562">MVDLIPWCLPNTTKRHNQWKGLFGRPDWERNFSTSITDPQLIGKVGMCFHSDQVRILTVREYARSQGFPIGYKFSGNIQHKHKQIGNAAPPP</sequence>
<accession>A0ACB9ANM7</accession>
<evidence type="ECO:0000313" key="2">
    <source>
        <dbReference type="Proteomes" id="UP001056120"/>
    </source>
</evidence>
<keyword evidence="2" id="KW-1185">Reference proteome</keyword>
<proteinExistence type="predicted"/>
<comment type="caution">
    <text evidence="1">The sequence shown here is derived from an EMBL/GenBank/DDBJ whole genome shotgun (WGS) entry which is preliminary data.</text>
</comment>